<dbReference type="Proteomes" id="UP000053617">
    <property type="component" value="Unassembled WGS sequence"/>
</dbReference>
<dbReference type="OrthoDB" id="1658288at2759"/>
<feature type="domain" description="PNPLA" evidence="4">
    <location>
        <begin position="23"/>
        <end position="228"/>
    </location>
</feature>
<protein>
    <recommendedName>
        <fullName evidence="4">PNPLA domain-containing protein</fullName>
    </recommendedName>
</protein>
<dbReference type="PANTHER" id="PTHR24185:SF1">
    <property type="entry name" value="CALCIUM-INDEPENDENT PHOSPHOLIPASE A2-GAMMA"/>
    <property type="match status" value="1"/>
</dbReference>
<evidence type="ECO:0000256" key="2">
    <source>
        <dbReference type="ARBA" id="ARBA00022963"/>
    </source>
</evidence>
<keyword evidence="3" id="KW-0443">Lipid metabolism</keyword>
<gene>
    <name evidence="5" type="ORF">Z518_02264</name>
</gene>
<dbReference type="InterPro" id="IPR002641">
    <property type="entry name" value="PNPLA_dom"/>
</dbReference>
<dbReference type="EMBL" id="KN847476">
    <property type="protein sequence ID" value="KIX07611.1"/>
    <property type="molecule type" value="Genomic_DNA"/>
</dbReference>
<dbReference type="Pfam" id="PF01734">
    <property type="entry name" value="Patatin"/>
    <property type="match status" value="1"/>
</dbReference>
<keyword evidence="2" id="KW-0442">Lipid degradation</keyword>
<dbReference type="SUPFAM" id="SSF52151">
    <property type="entry name" value="FabD/lysophospholipase-like"/>
    <property type="match status" value="1"/>
</dbReference>
<dbReference type="STRING" id="1442369.A0A0D2IWD6"/>
<sequence>MVPVRQASAENGSTESKIVEKILTLDGGGLQALVTLSSINAVCRAVAKQNGAARPPAPRELFDMIGGVGIGGWIALLLGRYQLDIAACMAMYMEIARKVDVETNNPNAQRMSRSFRLDQDRLTTVVEETLERYDLNPVLMRQGEGAKRQRNGTSRCQYAFAAGVVQRQNKQQEKYQLFRSYNIEEYSRNTSLPGPNPENYRMPEVFAATGAVKFFLRPYQIKNTIFFDEIFPQSHPITSIALEEAFGLYGQNVDISVLLNIGPGIPSQRDCEELDLMCVGPMIRLTRKFSWPKGRHFSIKQRLLGQSESQDEETSKLTSPSEIALKLNEQRRLDICARLRELYGDSGSERYHHLGPDYSMEGASLNDVHAINLLGIDRMSGVRRASLS</sequence>
<accession>A0A0D2IWD6</accession>
<keyword evidence="1" id="KW-0378">Hydrolase</keyword>
<dbReference type="Gene3D" id="3.40.1090.10">
    <property type="entry name" value="Cytosolic phospholipase A2 catalytic domain"/>
    <property type="match status" value="1"/>
</dbReference>
<dbReference type="GO" id="GO:0019369">
    <property type="term" value="P:arachidonate metabolic process"/>
    <property type="evidence" value="ECO:0007669"/>
    <property type="project" value="TreeGrafter"/>
</dbReference>
<keyword evidence="6" id="KW-1185">Reference proteome</keyword>
<dbReference type="RefSeq" id="XP_013274747.1">
    <property type="nucleotide sequence ID" value="XM_013419293.1"/>
</dbReference>
<dbReference type="GO" id="GO:0016020">
    <property type="term" value="C:membrane"/>
    <property type="evidence" value="ECO:0007669"/>
    <property type="project" value="TreeGrafter"/>
</dbReference>
<evidence type="ECO:0000259" key="4">
    <source>
        <dbReference type="Pfam" id="PF01734"/>
    </source>
</evidence>
<dbReference type="HOGENOM" id="CLU_059410_0_0_1"/>
<evidence type="ECO:0000313" key="5">
    <source>
        <dbReference type="EMBL" id="KIX07611.1"/>
    </source>
</evidence>
<proteinExistence type="predicted"/>
<dbReference type="GO" id="GO:0016042">
    <property type="term" value="P:lipid catabolic process"/>
    <property type="evidence" value="ECO:0007669"/>
    <property type="project" value="UniProtKB-KW"/>
</dbReference>
<dbReference type="AlphaFoldDB" id="A0A0D2IWD6"/>
<evidence type="ECO:0000256" key="3">
    <source>
        <dbReference type="ARBA" id="ARBA00023098"/>
    </source>
</evidence>
<dbReference type="GO" id="GO:0046486">
    <property type="term" value="P:glycerolipid metabolic process"/>
    <property type="evidence" value="ECO:0007669"/>
    <property type="project" value="UniProtKB-ARBA"/>
</dbReference>
<dbReference type="GO" id="GO:0047499">
    <property type="term" value="F:calcium-independent phospholipase A2 activity"/>
    <property type="evidence" value="ECO:0007669"/>
    <property type="project" value="TreeGrafter"/>
</dbReference>
<reference evidence="5 6" key="1">
    <citation type="submission" date="2015-01" db="EMBL/GenBank/DDBJ databases">
        <title>The Genome Sequence of Rhinocladiella mackenzie CBS 650.93.</title>
        <authorList>
            <consortium name="The Broad Institute Genomics Platform"/>
            <person name="Cuomo C."/>
            <person name="de Hoog S."/>
            <person name="Gorbushina A."/>
            <person name="Stielow B."/>
            <person name="Teixiera M."/>
            <person name="Abouelleil A."/>
            <person name="Chapman S.B."/>
            <person name="Priest M."/>
            <person name="Young S.K."/>
            <person name="Wortman J."/>
            <person name="Nusbaum C."/>
            <person name="Birren B."/>
        </authorList>
    </citation>
    <scope>NUCLEOTIDE SEQUENCE [LARGE SCALE GENOMIC DNA]</scope>
    <source>
        <strain evidence="5 6">CBS 650.93</strain>
    </source>
</reference>
<name>A0A0D2IWD6_9EURO</name>
<dbReference type="PANTHER" id="PTHR24185">
    <property type="entry name" value="CALCIUM-INDEPENDENT PHOSPHOLIPASE A2-GAMMA"/>
    <property type="match status" value="1"/>
</dbReference>
<evidence type="ECO:0000313" key="6">
    <source>
        <dbReference type="Proteomes" id="UP000053617"/>
    </source>
</evidence>
<organism evidence="5 6">
    <name type="scientific">Rhinocladiella mackenziei CBS 650.93</name>
    <dbReference type="NCBI Taxonomy" id="1442369"/>
    <lineage>
        <taxon>Eukaryota</taxon>
        <taxon>Fungi</taxon>
        <taxon>Dikarya</taxon>
        <taxon>Ascomycota</taxon>
        <taxon>Pezizomycotina</taxon>
        <taxon>Eurotiomycetes</taxon>
        <taxon>Chaetothyriomycetidae</taxon>
        <taxon>Chaetothyriales</taxon>
        <taxon>Herpotrichiellaceae</taxon>
        <taxon>Rhinocladiella</taxon>
    </lineage>
</organism>
<dbReference type="InterPro" id="IPR016035">
    <property type="entry name" value="Acyl_Trfase/lysoPLipase"/>
</dbReference>
<dbReference type="GeneID" id="25290335"/>
<dbReference type="VEuPathDB" id="FungiDB:Z518_02264"/>
<evidence type="ECO:0000256" key="1">
    <source>
        <dbReference type="ARBA" id="ARBA00022801"/>
    </source>
</evidence>